<keyword evidence="3" id="KW-1185">Reference proteome</keyword>
<feature type="region of interest" description="Disordered" evidence="1">
    <location>
        <begin position="1"/>
        <end position="36"/>
    </location>
</feature>
<evidence type="ECO:0008006" key="4">
    <source>
        <dbReference type="Google" id="ProtNLM"/>
    </source>
</evidence>
<protein>
    <recommendedName>
        <fullName evidence="4">Zinicin-like metallopeptidase</fullName>
    </recommendedName>
</protein>
<dbReference type="STRING" id="640635.SAMN04489806_2369"/>
<accession>A0A1H4P1A5</accession>
<evidence type="ECO:0000313" key="3">
    <source>
        <dbReference type="Proteomes" id="UP000199183"/>
    </source>
</evidence>
<feature type="compositionally biased region" description="Basic residues" evidence="1">
    <location>
        <begin position="17"/>
        <end position="27"/>
    </location>
</feature>
<dbReference type="Proteomes" id="UP000199183">
    <property type="component" value="Unassembled WGS sequence"/>
</dbReference>
<name>A0A1H4P1A5_9MICO</name>
<proteinExistence type="predicted"/>
<reference evidence="2 3" key="1">
    <citation type="submission" date="2016-10" db="EMBL/GenBank/DDBJ databases">
        <authorList>
            <person name="de Groot N.N."/>
        </authorList>
    </citation>
    <scope>NUCLEOTIDE SEQUENCE [LARGE SCALE GENOMIC DNA]</scope>
    <source>
        <strain evidence="2 3">DSM 21799</strain>
    </source>
</reference>
<dbReference type="EMBL" id="FNRY01000001">
    <property type="protein sequence ID" value="SEC01261.1"/>
    <property type="molecule type" value="Genomic_DNA"/>
</dbReference>
<evidence type="ECO:0000256" key="1">
    <source>
        <dbReference type="SAM" id="MobiDB-lite"/>
    </source>
</evidence>
<dbReference type="AlphaFoldDB" id="A0A1H4P1A5"/>
<sequence length="150" mass="16822">MGRHLSGTGRREMFSRRAVRHDRHGRSGRSSVLRPPLRPLGGRVDLFDVSVAAAADYLRDAYPSELGEVSFGIAGMPSSSSHDDGIDRWSIDRERRQIVVYRVPIQRLIRLHIDDSLHRRMAVESCVFQAAAEYLGLDPWDLDPGGFGPL</sequence>
<organism evidence="2 3">
    <name type="scientific">Paramicrobacterium humi</name>
    <dbReference type="NCBI Taxonomy" id="640635"/>
    <lineage>
        <taxon>Bacteria</taxon>
        <taxon>Bacillati</taxon>
        <taxon>Actinomycetota</taxon>
        <taxon>Actinomycetes</taxon>
        <taxon>Micrococcales</taxon>
        <taxon>Microbacteriaceae</taxon>
        <taxon>Paramicrobacterium</taxon>
    </lineage>
</organism>
<dbReference type="CDD" id="cd12954">
    <property type="entry name" value="MMP_TTHA0227_like_1"/>
    <property type="match status" value="1"/>
</dbReference>
<dbReference type="SUPFAM" id="SSF55486">
    <property type="entry name" value="Metalloproteases ('zincins'), catalytic domain"/>
    <property type="match status" value="1"/>
</dbReference>
<evidence type="ECO:0000313" key="2">
    <source>
        <dbReference type="EMBL" id="SEC01261.1"/>
    </source>
</evidence>
<gene>
    <name evidence="2" type="ORF">SAMN04489806_2369</name>
</gene>
<dbReference type="RefSeq" id="WP_342706631.1">
    <property type="nucleotide sequence ID" value="NZ_FNRY01000001.1"/>
</dbReference>